<dbReference type="Proteomes" id="UP000183403">
    <property type="component" value="Unassembled WGS sequence"/>
</dbReference>
<evidence type="ECO:0000256" key="2">
    <source>
        <dbReference type="ARBA" id="ARBA00022630"/>
    </source>
</evidence>
<dbReference type="NCBIfam" id="NF004685">
    <property type="entry name" value="PRK06029.1"/>
    <property type="match status" value="1"/>
</dbReference>
<evidence type="ECO:0000256" key="4">
    <source>
        <dbReference type="ARBA" id="ARBA00022679"/>
    </source>
</evidence>
<sequence length="188" mass="20315">MERVVVGITGASGIPYGIRLLEILKEFDVEIHLTCSASASLVNKHEGDGRSWKEVLALADVVHDSKNLAASISSGSFKAKAMVVIPCSGTTLGKLAAGISDNLVTRSALVMLKENRPLILVPRETPLNTIYIENMLKLSKAGALMVPASPAFYNKPKTLDDNINFIVGRVLDLLGYDSDIFSRWEGTE</sequence>
<name>A0A1J5TBR0_9ARCH</name>
<protein>
    <recommendedName>
        <fullName evidence="6">Flavin prenyltransferase UbiX</fullName>
        <ecNumber evidence="6">2.5.1.129</ecNumber>
    </recommendedName>
</protein>
<evidence type="ECO:0000259" key="7">
    <source>
        <dbReference type="Pfam" id="PF02441"/>
    </source>
</evidence>
<evidence type="ECO:0000256" key="5">
    <source>
        <dbReference type="ARBA" id="ARBA00060793"/>
    </source>
</evidence>
<accession>A0A1J5TBR0</accession>
<reference evidence="8 9" key="1">
    <citation type="submission" date="2016-08" db="EMBL/GenBank/DDBJ databases">
        <title>New Insights into Marine Group III Euryarchaeota, from dark to light.</title>
        <authorList>
            <person name="Haro-Moreno J.M."/>
            <person name="Rodriguez-Valera F."/>
            <person name="Lopez-Garcia P."/>
            <person name="Moreira D."/>
            <person name="Martin-Cuadrado A.B."/>
        </authorList>
    </citation>
    <scope>NUCLEOTIDE SEQUENCE [LARGE SCALE GENOMIC DNA]</scope>
    <source>
        <strain evidence="8">CG-Epi6</strain>
    </source>
</reference>
<gene>
    <name evidence="6" type="primary">ubiX</name>
    <name evidence="8" type="ORF">BEU03_00450</name>
</gene>
<dbReference type="SUPFAM" id="SSF52507">
    <property type="entry name" value="Homo-oligomeric flavin-containing Cys decarboxylases, HFCD"/>
    <property type="match status" value="1"/>
</dbReference>
<dbReference type="FunFam" id="3.40.50.1950:FF:000001">
    <property type="entry name" value="Flavin prenyltransferase UbiX"/>
    <property type="match status" value="1"/>
</dbReference>
<keyword evidence="4 6" id="KW-0808">Transferase</keyword>
<feature type="binding site" evidence="6">
    <location>
        <begin position="88"/>
        <end position="91"/>
    </location>
    <ligand>
        <name>FMN</name>
        <dbReference type="ChEBI" id="CHEBI:58210"/>
    </ligand>
</feature>
<keyword evidence="3 6" id="KW-0288">FMN</keyword>
<dbReference type="GO" id="GO:0106141">
    <property type="term" value="F:flavin prenyltransferase activity"/>
    <property type="evidence" value="ECO:0007669"/>
    <property type="project" value="UniProtKB-EC"/>
</dbReference>
<dbReference type="EMBL" id="MIYV01000020">
    <property type="protein sequence ID" value="OIR11204.1"/>
    <property type="molecule type" value="Genomic_DNA"/>
</dbReference>
<feature type="domain" description="Flavoprotein" evidence="7">
    <location>
        <begin position="3"/>
        <end position="174"/>
    </location>
</feature>
<dbReference type="InterPro" id="IPR036551">
    <property type="entry name" value="Flavin_trans-like"/>
</dbReference>
<evidence type="ECO:0000313" key="8">
    <source>
        <dbReference type="EMBL" id="OIR11204.1"/>
    </source>
</evidence>
<evidence type="ECO:0000256" key="1">
    <source>
        <dbReference type="ARBA" id="ARBA00022602"/>
    </source>
</evidence>
<evidence type="ECO:0000256" key="6">
    <source>
        <dbReference type="HAMAP-Rule" id="MF_01984"/>
    </source>
</evidence>
<proteinExistence type="inferred from homology"/>
<dbReference type="NCBIfam" id="TIGR00421">
    <property type="entry name" value="ubiX_pad"/>
    <property type="match status" value="1"/>
</dbReference>
<comment type="similarity">
    <text evidence="5 6">Belongs to the UbiX/PAD1 family.</text>
</comment>
<comment type="caution">
    <text evidence="6">Lacks conserved residue(s) required for the propagation of feature annotation.</text>
</comment>
<keyword evidence="2 6" id="KW-0285">Flavoprotein</keyword>
<evidence type="ECO:0000313" key="9">
    <source>
        <dbReference type="Proteomes" id="UP000183403"/>
    </source>
</evidence>
<comment type="function">
    <text evidence="6">Flavin prenyltransferase that catalyzes the synthesis of the prenylated FMN cofactor (prenyl-FMN) for 4-hydroxy-3-polyprenylbenzoic acid decarboxylase UbiD. The prenyltransferase is metal-independent and links a dimethylallyl moiety from dimethylallyl monophosphate (DMAP) to the flavin N5 and C6 atoms of FMN.</text>
</comment>
<keyword evidence="1 6" id="KW-0637">Prenyltransferase</keyword>
<dbReference type="AlphaFoldDB" id="A0A1J5TBR0"/>
<organism evidence="8 9">
    <name type="scientific">Marine Group III euryarchaeote CG-Epi6</name>
    <dbReference type="NCBI Taxonomy" id="1889000"/>
    <lineage>
        <taxon>Archaea</taxon>
        <taxon>Methanobacteriati</taxon>
        <taxon>Thermoplasmatota</taxon>
        <taxon>Thermoplasmata</taxon>
        <taxon>Candidatus Thermoprofundales</taxon>
    </lineage>
</organism>
<comment type="caution">
    <text evidence="8">The sequence shown here is derived from an EMBL/GenBank/DDBJ whole genome shotgun (WGS) entry which is preliminary data.</text>
</comment>
<feature type="binding site" evidence="6">
    <location>
        <position position="123"/>
    </location>
    <ligand>
        <name>FMN</name>
        <dbReference type="ChEBI" id="CHEBI:58210"/>
    </ligand>
</feature>
<dbReference type="EC" id="2.5.1.129" evidence="6"/>
<feature type="binding site" evidence="6">
    <location>
        <position position="36"/>
    </location>
    <ligand>
        <name>FMN</name>
        <dbReference type="ChEBI" id="CHEBI:58210"/>
    </ligand>
</feature>
<dbReference type="Pfam" id="PF02441">
    <property type="entry name" value="Flavoprotein"/>
    <property type="match status" value="1"/>
</dbReference>
<dbReference type="Gene3D" id="3.40.50.1950">
    <property type="entry name" value="Flavin prenyltransferase-like"/>
    <property type="match status" value="1"/>
</dbReference>
<comment type="catalytic activity">
    <reaction evidence="6">
        <text>dimethylallyl phosphate + FMNH2 = prenylated FMNH2 + phosphate</text>
        <dbReference type="Rhea" id="RHEA:37743"/>
        <dbReference type="ChEBI" id="CHEBI:43474"/>
        <dbReference type="ChEBI" id="CHEBI:57618"/>
        <dbReference type="ChEBI" id="CHEBI:87467"/>
        <dbReference type="ChEBI" id="CHEBI:88052"/>
        <dbReference type="EC" id="2.5.1.129"/>
    </reaction>
</comment>
<feature type="binding site" evidence="6">
    <location>
        <position position="153"/>
    </location>
    <ligand>
        <name>dimethylallyl phosphate</name>
        <dbReference type="ChEBI" id="CHEBI:88052"/>
    </ligand>
</feature>
<dbReference type="InterPro" id="IPR004507">
    <property type="entry name" value="UbiX-like"/>
</dbReference>
<dbReference type="HAMAP" id="MF_01984">
    <property type="entry name" value="ubiX_pad"/>
    <property type="match status" value="1"/>
</dbReference>
<feature type="binding site" evidence="6">
    <location>
        <position position="169"/>
    </location>
    <ligand>
        <name>dimethylallyl phosphate</name>
        <dbReference type="ChEBI" id="CHEBI:88052"/>
    </ligand>
</feature>
<dbReference type="InterPro" id="IPR003382">
    <property type="entry name" value="Flavoprotein"/>
</dbReference>
<feature type="binding site" evidence="6">
    <location>
        <begin position="10"/>
        <end position="12"/>
    </location>
    <ligand>
        <name>FMN</name>
        <dbReference type="ChEBI" id="CHEBI:58210"/>
    </ligand>
</feature>
<evidence type="ECO:0000256" key="3">
    <source>
        <dbReference type="ARBA" id="ARBA00022643"/>
    </source>
</evidence>